<keyword evidence="2" id="KW-1185">Reference proteome</keyword>
<evidence type="ECO:0000313" key="2">
    <source>
        <dbReference type="Proteomes" id="UP000000493"/>
    </source>
</evidence>
<dbReference type="InterPro" id="IPR020271">
    <property type="entry name" value="Uncharacterised_MJ1172"/>
</dbReference>
<evidence type="ECO:0000313" key="1">
    <source>
        <dbReference type="EMBL" id="AEI47515.1"/>
    </source>
</evidence>
<dbReference type="Pfam" id="PF10884">
    <property type="entry name" value="DUF2683"/>
    <property type="match status" value="1"/>
</dbReference>
<dbReference type="EMBL" id="CP002859">
    <property type="protein sequence ID" value="AEI47515.1"/>
    <property type="molecule type" value="Genomic_DNA"/>
</dbReference>
<dbReference type="AlphaFoldDB" id="A0A7U3ZHZ0"/>
<gene>
    <name evidence="1" type="ordered locus">Runsl_1084</name>
</gene>
<sequence length="76" mass="9017">MRLVMKQVTLNIPENKFAFFMQLVRSLNFIQVVDSEPKDKYDSEFVDRIQKSRQEYSEGHFISVEKEDIKGFLGIE</sequence>
<name>A0A7U3ZHZ0_RUNSL</name>
<reference evidence="2" key="1">
    <citation type="submission" date="2011-06" db="EMBL/GenBank/DDBJ databases">
        <title>The complete genome of chromosome of Runella slithyformis DSM 19594.</title>
        <authorList>
            <consortium name="US DOE Joint Genome Institute (JGI-PGF)"/>
            <person name="Lucas S."/>
            <person name="Han J."/>
            <person name="Lapidus A."/>
            <person name="Bruce D."/>
            <person name="Goodwin L."/>
            <person name="Pitluck S."/>
            <person name="Peters L."/>
            <person name="Kyrpides N."/>
            <person name="Mavromatis K."/>
            <person name="Ivanova N."/>
            <person name="Ovchinnikova G."/>
            <person name="Zhang X."/>
            <person name="Misra M."/>
            <person name="Detter J.C."/>
            <person name="Tapia R."/>
            <person name="Han C."/>
            <person name="Land M."/>
            <person name="Hauser L."/>
            <person name="Markowitz V."/>
            <person name="Cheng J.-F."/>
            <person name="Hugenholtz P."/>
            <person name="Woyke T."/>
            <person name="Wu D."/>
            <person name="Tindall B."/>
            <person name="Faehrich R."/>
            <person name="Brambilla E."/>
            <person name="Klenk H.-P."/>
            <person name="Eisen J.A."/>
        </authorList>
    </citation>
    <scope>NUCLEOTIDE SEQUENCE [LARGE SCALE GENOMIC DNA]</scope>
    <source>
        <strain evidence="2">ATCC 29530 / DSM 19594 / LMG 11500 / NCIMB 11436 / LSU 4</strain>
    </source>
</reference>
<proteinExistence type="predicted"/>
<dbReference type="Proteomes" id="UP000000493">
    <property type="component" value="Chromosome"/>
</dbReference>
<organism evidence="1 2">
    <name type="scientific">Runella slithyformis (strain ATCC 29530 / DSM 19594 / LMG 11500 / NCIMB 11436 / LSU 4)</name>
    <dbReference type="NCBI Taxonomy" id="761193"/>
    <lineage>
        <taxon>Bacteria</taxon>
        <taxon>Pseudomonadati</taxon>
        <taxon>Bacteroidota</taxon>
        <taxon>Cytophagia</taxon>
        <taxon>Cytophagales</taxon>
        <taxon>Spirosomataceae</taxon>
        <taxon>Runella</taxon>
    </lineage>
</organism>
<protein>
    <submittedName>
        <fullName evidence="1">Uncharacterized protein</fullName>
    </submittedName>
</protein>
<dbReference type="KEGG" id="rsi:Runsl_1084"/>
<accession>A0A7U3ZHZ0</accession>
<reference evidence="1 2" key="2">
    <citation type="journal article" date="2012" name="Stand. Genomic Sci.">
        <title>Complete genome sequence of the aquatic bacterium Runella slithyformis type strain (LSU 4(T)).</title>
        <authorList>
            <person name="Copeland A."/>
            <person name="Zhang X."/>
            <person name="Misra M."/>
            <person name="Lapidus A."/>
            <person name="Nolan M."/>
            <person name="Lucas S."/>
            <person name="Deshpande S."/>
            <person name="Cheng J.F."/>
            <person name="Tapia R."/>
            <person name="Goodwin L.A."/>
            <person name="Pitluck S."/>
            <person name="Liolios K."/>
            <person name="Pagani I."/>
            <person name="Ivanova N."/>
            <person name="Mikhailova N."/>
            <person name="Pati A."/>
            <person name="Chen A."/>
            <person name="Palaniappan K."/>
            <person name="Land M."/>
            <person name="Hauser L."/>
            <person name="Pan C."/>
            <person name="Jeffries C.D."/>
            <person name="Detter J.C."/>
            <person name="Brambilla E.M."/>
            <person name="Rohde M."/>
            <person name="Djao O.D."/>
            <person name="Goker M."/>
            <person name="Sikorski J."/>
            <person name="Tindall B.J."/>
            <person name="Woyke T."/>
            <person name="Bristow J."/>
            <person name="Eisen J.A."/>
            <person name="Markowitz V."/>
            <person name="Hugenholtz P."/>
            <person name="Kyrpides N.C."/>
            <person name="Klenk H.P."/>
            <person name="Mavromatis K."/>
        </authorList>
    </citation>
    <scope>NUCLEOTIDE SEQUENCE [LARGE SCALE GENOMIC DNA]</scope>
    <source>
        <strain evidence="2">ATCC 29530 / DSM 19594 / LMG 11500 / NCIMB 11436 / LSU 4</strain>
    </source>
</reference>